<name>A0ABD1RKG6_9LAMI</name>
<dbReference type="Proteomes" id="UP001604277">
    <property type="component" value="Unassembled WGS sequence"/>
</dbReference>
<accession>A0ABD1RKG6</accession>
<reference evidence="2" key="1">
    <citation type="submission" date="2024-07" db="EMBL/GenBank/DDBJ databases">
        <title>Two chromosome-level genome assemblies of Korean endemic species Abeliophyllum distichum and Forsythia ovata (Oleaceae).</title>
        <authorList>
            <person name="Jang H."/>
        </authorList>
    </citation>
    <scope>NUCLEOTIDE SEQUENCE [LARGE SCALE GENOMIC DNA]</scope>
</reference>
<dbReference type="EMBL" id="JBFOLJ010000012">
    <property type="protein sequence ID" value="KAL2488641.1"/>
    <property type="molecule type" value="Genomic_DNA"/>
</dbReference>
<sequence>MTRFNKERLQISELFITMVISALTNDVKGNAFKMSLSKFPMEFVTGLFMSDDKYINMEETIYPKKNTSTQLYLLIGRPLKILTRSDCMSLVESLISHAQSPIKSPMQNLLT</sequence>
<dbReference type="AlphaFoldDB" id="A0ABD1RKG6"/>
<keyword evidence="2" id="KW-1185">Reference proteome</keyword>
<evidence type="ECO:0000313" key="1">
    <source>
        <dbReference type="EMBL" id="KAL2488641.1"/>
    </source>
</evidence>
<protein>
    <submittedName>
        <fullName evidence="1">Uncharacterized protein</fullName>
    </submittedName>
</protein>
<comment type="caution">
    <text evidence="1">The sequence shown here is derived from an EMBL/GenBank/DDBJ whole genome shotgun (WGS) entry which is preliminary data.</text>
</comment>
<evidence type="ECO:0000313" key="2">
    <source>
        <dbReference type="Proteomes" id="UP001604277"/>
    </source>
</evidence>
<gene>
    <name evidence="1" type="ORF">Fot_41933</name>
</gene>
<organism evidence="1 2">
    <name type="scientific">Forsythia ovata</name>
    <dbReference type="NCBI Taxonomy" id="205694"/>
    <lineage>
        <taxon>Eukaryota</taxon>
        <taxon>Viridiplantae</taxon>
        <taxon>Streptophyta</taxon>
        <taxon>Embryophyta</taxon>
        <taxon>Tracheophyta</taxon>
        <taxon>Spermatophyta</taxon>
        <taxon>Magnoliopsida</taxon>
        <taxon>eudicotyledons</taxon>
        <taxon>Gunneridae</taxon>
        <taxon>Pentapetalae</taxon>
        <taxon>asterids</taxon>
        <taxon>lamiids</taxon>
        <taxon>Lamiales</taxon>
        <taxon>Oleaceae</taxon>
        <taxon>Forsythieae</taxon>
        <taxon>Forsythia</taxon>
    </lineage>
</organism>
<proteinExistence type="predicted"/>